<feature type="transmembrane region" description="Helical" evidence="6">
    <location>
        <begin position="622"/>
        <end position="639"/>
    </location>
</feature>
<evidence type="ECO:0000256" key="3">
    <source>
        <dbReference type="ARBA" id="ARBA00022692"/>
    </source>
</evidence>
<comment type="caution">
    <text evidence="9">The sequence shown here is derived from an EMBL/GenBank/DDBJ whole genome shotgun (WGS) entry which is preliminary data.</text>
</comment>
<keyword evidence="5 6" id="KW-0472">Membrane</keyword>
<sequence>MKKAYTLSFLLICCLYATSGLSAQSLGDNYELSAQRGALVFNTSVEDGSYTVEVNGEAQRLLVEQGKSELPVEITPRGTLLLVKTGPKAYRLYHLSALNDGTPRLRGIPMWLSIIPPLVAIFLALLFKEVIVSLFAGVWVGAFIAGGMRLGSVYYTLLSLFDVVERYVIQALADTGHLSIIAFSMLIGGMVAIISRNGGMAGVVLAFSRYARTPRSAQFITWVLGVAIFFDDYANTLIVGNTMRSVTDKFKISREKLAYIVDSTAAPVASVAFITTWIGAELGYIDDGLLQIQAQMGDDLGLTPYGVFLSSLKYSFYPILTLAFILMLIYTKRDFGGMYRAERRARETGAVFGTRSAAEEEDMENLDPVAGAPLKWYNAAIPVGLVILVTLYGLMDTGLASTYGELAAAGVAPGSQGWGAVWGAMGELPEVEGGFFLKVGKLIGNSDSYVALLWASLSGVIAAILLTVGGRIMKLADAVSTMVTGFKAMLPAILILTMAWSLAATTEELHTATFLTSTLQDSINPYLMPVIIFILAAVISFSTGSSWSTMAILYPIAIPTTWAICSAQGIDEAHSLELLFNVISVTLAASVLGDHCSPISDTTILSSLASDCNHIDHVRTQLPYALTVGSVALTAGWLSTFLGGGWGICLLLLGIGLAILFGVVWKFGKPVDH</sequence>
<evidence type="ECO:0000313" key="10">
    <source>
        <dbReference type="Proteomes" id="UP000321580"/>
    </source>
</evidence>
<feature type="transmembrane region" description="Helical" evidence="6">
    <location>
        <begin position="134"/>
        <end position="157"/>
    </location>
</feature>
<comment type="subcellular location">
    <subcellularLocation>
        <location evidence="1">Cell membrane</location>
        <topology evidence="1">Multi-pass membrane protein</topology>
    </subcellularLocation>
</comment>
<feature type="transmembrane region" description="Helical" evidence="6">
    <location>
        <begin position="645"/>
        <end position="665"/>
    </location>
</feature>
<accession>A0A5C6RFY4</accession>
<dbReference type="Pfam" id="PF03553">
    <property type="entry name" value="Na_H_antiporter"/>
    <property type="match status" value="1"/>
</dbReference>
<feature type="transmembrane region" description="Helical" evidence="6">
    <location>
        <begin position="449"/>
        <end position="468"/>
    </location>
</feature>
<dbReference type="EMBL" id="VOOR01000065">
    <property type="protein sequence ID" value="TXB61328.1"/>
    <property type="molecule type" value="Genomic_DNA"/>
</dbReference>
<name>A0A5C6RFY4_9BACT</name>
<organism evidence="9 10">
    <name type="scientific">Phaeodactylibacter luteus</name>
    <dbReference type="NCBI Taxonomy" id="1564516"/>
    <lineage>
        <taxon>Bacteria</taxon>
        <taxon>Pseudomonadati</taxon>
        <taxon>Bacteroidota</taxon>
        <taxon>Saprospiria</taxon>
        <taxon>Saprospirales</taxon>
        <taxon>Haliscomenobacteraceae</taxon>
        <taxon>Phaeodactylibacter</taxon>
    </lineage>
</organism>
<feature type="signal peptide" evidence="7">
    <location>
        <begin position="1"/>
        <end position="23"/>
    </location>
</feature>
<dbReference type="PANTHER" id="PTHR43478">
    <property type="entry name" value="NA+/H+ ANTIPORTER-RELATED"/>
    <property type="match status" value="1"/>
</dbReference>
<protein>
    <submittedName>
        <fullName evidence="9">Na+/H+ antiporter NhaC family protein</fullName>
    </submittedName>
</protein>
<evidence type="ECO:0000256" key="7">
    <source>
        <dbReference type="SAM" id="SignalP"/>
    </source>
</evidence>
<dbReference type="PANTHER" id="PTHR43478:SF1">
    <property type="entry name" value="NA+_H+ ANTIPORTER NHAC-LIKE C-TERMINAL DOMAIN-CONTAINING PROTEIN"/>
    <property type="match status" value="1"/>
</dbReference>
<gene>
    <name evidence="9" type="ORF">FRY97_19680</name>
</gene>
<keyword evidence="10" id="KW-1185">Reference proteome</keyword>
<feature type="chain" id="PRO_5023048349" evidence="7">
    <location>
        <begin position="24"/>
        <end position="673"/>
    </location>
</feature>
<feature type="transmembrane region" description="Helical" evidence="6">
    <location>
        <begin position="376"/>
        <end position="395"/>
    </location>
</feature>
<proteinExistence type="predicted"/>
<evidence type="ECO:0000256" key="4">
    <source>
        <dbReference type="ARBA" id="ARBA00022989"/>
    </source>
</evidence>
<evidence type="ECO:0000259" key="8">
    <source>
        <dbReference type="Pfam" id="PF03553"/>
    </source>
</evidence>
<evidence type="ECO:0000313" key="9">
    <source>
        <dbReference type="EMBL" id="TXB61328.1"/>
    </source>
</evidence>
<keyword evidence="4 6" id="KW-1133">Transmembrane helix</keyword>
<evidence type="ECO:0000256" key="1">
    <source>
        <dbReference type="ARBA" id="ARBA00004651"/>
    </source>
</evidence>
<keyword evidence="2" id="KW-1003">Cell membrane</keyword>
<dbReference type="GO" id="GO:0005886">
    <property type="term" value="C:plasma membrane"/>
    <property type="evidence" value="ECO:0007669"/>
    <property type="project" value="UniProtKB-SubCell"/>
</dbReference>
<feature type="transmembrane region" description="Helical" evidence="6">
    <location>
        <begin position="177"/>
        <end position="207"/>
    </location>
</feature>
<keyword evidence="7" id="KW-0732">Signal</keyword>
<feature type="transmembrane region" description="Helical" evidence="6">
    <location>
        <begin position="257"/>
        <end position="280"/>
    </location>
</feature>
<feature type="transmembrane region" description="Helical" evidence="6">
    <location>
        <begin position="488"/>
        <end position="506"/>
    </location>
</feature>
<feature type="domain" description="Na+/H+ antiporter NhaC-like C-terminal" evidence="8">
    <location>
        <begin position="304"/>
        <end position="629"/>
    </location>
</feature>
<feature type="transmembrane region" description="Helical" evidence="6">
    <location>
        <begin position="314"/>
        <end position="331"/>
    </location>
</feature>
<dbReference type="InterPro" id="IPR018461">
    <property type="entry name" value="Na/H_Antiport_NhaC-like_C"/>
</dbReference>
<feature type="transmembrane region" description="Helical" evidence="6">
    <location>
        <begin position="108"/>
        <end position="127"/>
    </location>
</feature>
<feature type="transmembrane region" description="Helical" evidence="6">
    <location>
        <begin position="526"/>
        <end position="544"/>
    </location>
</feature>
<dbReference type="AlphaFoldDB" id="A0A5C6RFY4"/>
<dbReference type="Proteomes" id="UP000321580">
    <property type="component" value="Unassembled WGS sequence"/>
</dbReference>
<evidence type="ECO:0000256" key="2">
    <source>
        <dbReference type="ARBA" id="ARBA00022475"/>
    </source>
</evidence>
<dbReference type="OrthoDB" id="9762978at2"/>
<dbReference type="RefSeq" id="WP_147169327.1">
    <property type="nucleotide sequence ID" value="NZ_VOOR01000065.1"/>
</dbReference>
<keyword evidence="3 6" id="KW-0812">Transmembrane</keyword>
<evidence type="ECO:0000256" key="5">
    <source>
        <dbReference type="ARBA" id="ARBA00023136"/>
    </source>
</evidence>
<reference evidence="9 10" key="1">
    <citation type="submission" date="2019-08" db="EMBL/GenBank/DDBJ databases">
        <title>Genome of Phaeodactylibacter luteus.</title>
        <authorList>
            <person name="Bowman J.P."/>
        </authorList>
    </citation>
    <scope>NUCLEOTIDE SEQUENCE [LARGE SCALE GENOMIC DNA]</scope>
    <source>
        <strain evidence="9 10">KCTC 42180</strain>
    </source>
</reference>
<evidence type="ECO:0000256" key="6">
    <source>
        <dbReference type="SAM" id="Phobius"/>
    </source>
</evidence>